<evidence type="ECO:0000256" key="1">
    <source>
        <dbReference type="ARBA" id="ARBA00022612"/>
    </source>
</evidence>
<protein>
    <recommendedName>
        <fullName evidence="4">Prohead serine protease domain-containing protein</fullName>
    </recommendedName>
</protein>
<keyword evidence="1" id="KW-1188">Viral release from host cell</keyword>
<reference evidence="5 6" key="1">
    <citation type="journal article" date="2019" name="Int. J. Syst. Evol. Microbiol.">
        <title>The Global Catalogue of Microorganisms (GCM) 10K type strain sequencing project: providing services to taxonomists for standard genome sequencing and annotation.</title>
        <authorList>
            <consortium name="The Broad Institute Genomics Platform"/>
            <consortium name="The Broad Institute Genome Sequencing Center for Infectious Disease"/>
            <person name="Wu L."/>
            <person name="Ma J."/>
        </authorList>
    </citation>
    <scope>NUCLEOTIDE SEQUENCE [LARGE SCALE GENOMIC DNA]</scope>
    <source>
        <strain evidence="5 6">JCM 14162</strain>
    </source>
</reference>
<dbReference type="Pfam" id="PF25209">
    <property type="entry name" value="Phage_capsid_4"/>
    <property type="match status" value="1"/>
</dbReference>
<evidence type="ECO:0000313" key="6">
    <source>
        <dbReference type="Proteomes" id="UP001500713"/>
    </source>
</evidence>
<sequence>MSGDTRNAALHIHAMDAISDTWLVQAGQDQETRKATLSAATYDAKSRTVDAVLSQGASVPRWGYIENLEISEQAIDLGRAKSLGVKLLDSHNQSSIDAVLGSITNCRIENGALIGTINFADTDAGRNAEGMVSRGELTGISIGYRVTQWKISKPSGDDPEIRTATGWELLEASLVSVPADPQAAVRSFSNHSQKSMEPNAMTHIISQTEDTTTTRFSSEQAIDFVSSAAPFGQNTRKKAEELVRKNSAGKVSIEAARQALMKFAGEEQNAATSGFRGSAGAVLTEPTYDNPSFLAQAMSDALYARMSGSEPAPEACEFMGLSVPQMAGEIISRRGHRDIHRMSATNIIAVAWEPDASRSHYPAGNHAVGTLPALLESSGNRFLQEKFAAFESPIKQVGRRQSAADFREITGIDLSGIGTLDELPENSEIKFGYFKSRKETYRVKTYAKRFGLSRQAIINDDLGAFADSMIALAKAGAEREALLMADLLNANPPMADSNPVFSTEHANLDASAGAPDIDRLSAARLALRSQTDQDGTPVNVQPRFILSGAKHETTIEKLVATTLHPEQVSSANPFAGRLVPLVDPRLDSDPWYVFGDPQMSTSLEYAYLNDEFAPKIEIKEAWDHLGTGYRAYHDFGCAFIDWRGAFKNPGV</sequence>
<dbReference type="Pfam" id="PF04586">
    <property type="entry name" value="Peptidase_S78"/>
    <property type="match status" value="1"/>
</dbReference>
<keyword evidence="2" id="KW-0645">Protease</keyword>
<gene>
    <name evidence="5" type="ORF">GCM10009096_10480</name>
</gene>
<evidence type="ECO:0000256" key="3">
    <source>
        <dbReference type="ARBA" id="ARBA00022801"/>
    </source>
</evidence>
<feature type="domain" description="Prohead serine protease" evidence="4">
    <location>
        <begin position="76"/>
        <end position="189"/>
    </location>
</feature>
<name>A0ABN1AA62_9SPHN</name>
<accession>A0ABN1AA62</accession>
<evidence type="ECO:0000313" key="5">
    <source>
        <dbReference type="EMBL" id="GAA0471404.1"/>
    </source>
</evidence>
<dbReference type="RefSeq" id="WP_229956400.1">
    <property type="nucleotide sequence ID" value="NZ_BAAAEM010000002.1"/>
</dbReference>
<organism evidence="5 6">
    <name type="scientific">Parasphingorhabdus litoris</name>
    <dbReference type="NCBI Taxonomy" id="394733"/>
    <lineage>
        <taxon>Bacteria</taxon>
        <taxon>Pseudomonadati</taxon>
        <taxon>Pseudomonadota</taxon>
        <taxon>Alphaproteobacteria</taxon>
        <taxon>Sphingomonadales</taxon>
        <taxon>Sphingomonadaceae</taxon>
        <taxon>Parasphingorhabdus</taxon>
    </lineage>
</organism>
<evidence type="ECO:0000256" key="2">
    <source>
        <dbReference type="ARBA" id="ARBA00022670"/>
    </source>
</evidence>
<dbReference type="EMBL" id="BAAAEM010000002">
    <property type="protein sequence ID" value="GAA0471404.1"/>
    <property type="molecule type" value="Genomic_DNA"/>
</dbReference>
<dbReference type="Proteomes" id="UP001500713">
    <property type="component" value="Unassembled WGS sequence"/>
</dbReference>
<comment type="caution">
    <text evidence="5">The sequence shown here is derived from an EMBL/GenBank/DDBJ whole genome shotgun (WGS) entry which is preliminary data.</text>
</comment>
<dbReference type="NCBIfam" id="NF045541">
    <property type="entry name" value="scaf_prot_MCP2"/>
    <property type="match status" value="1"/>
</dbReference>
<proteinExistence type="predicted"/>
<evidence type="ECO:0000259" key="4">
    <source>
        <dbReference type="Pfam" id="PF04586"/>
    </source>
</evidence>
<keyword evidence="3" id="KW-0378">Hydrolase</keyword>
<dbReference type="InterPro" id="IPR054613">
    <property type="entry name" value="Peptidase_S78_dom"/>
</dbReference>
<keyword evidence="6" id="KW-1185">Reference proteome</keyword>